<evidence type="ECO:0000313" key="3">
    <source>
        <dbReference type="EMBL" id="KDR79448.1"/>
    </source>
</evidence>
<evidence type="ECO:0000256" key="1">
    <source>
        <dbReference type="SAM" id="MobiDB-lite"/>
    </source>
</evidence>
<evidence type="ECO:0008006" key="5">
    <source>
        <dbReference type="Google" id="ProtNLM"/>
    </source>
</evidence>
<dbReference type="AlphaFoldDB" id="A0A067TKJ5"/>
<accession>A0A067TKJ5</accession>
<dbReference type="EMBL" id="KL142373">
    <property type="protein sequence ID" value="KDR79448.1"/>
    <property type="molecule type" value="Genomic_DNA"/>
</dbReference>
<organism evidence="3 4">
    <name type="scientific">Galerina marginata (strain CBS 339.88)</name>
    <dbReference type="NCBI Taxonomy" id="685588"/>
    <lineage>
        <taxon>Eukaryota</taxon>
        <taxon>Fungi</taxon>
        <taxon>Dikarya</taxon>
        <taxon>Basidiomycota</taxon>
        <taxon>Agaricomycotina</taxon>
        <taxon>Agaricomycetes</taxon>
        <taxon>Agaricomycetidae</taxon>
        <taxon>Agaricales</taxon>
        <taxon>Agaricineae</taxon>
        <taxon>Strophariaceae</taxon>
        <taxon>Galerina</taxon>
    </lineage>
</organism>
<dbReference type="HOGENOM" id="CLU_049745_0_0_1"/>
<gene>
    <name evidence="3" type="ORF">GALMADRAFT_277838</name>
</gene>
<keyword evidence="4" id="KW-1185">Reference proteome</keyword>
<keyword evidence="2" id="KW-0472">Membrane</keyword>
<feature type="region of interest" description="Disordered" evidence="1">
    <location>
        <begin position="331"/>
        <end position="353"/>
    </location>
</feature>
<dbReference type="Proteomes" id="UP000027222">
    <property type="component" value="Unassembled WGS sequence"/>
</dbReference>
<reference evidence="4" key="1">
    <citation type="journal article" date="2014" name="Proc. Natl. Acad. Sci. U.S.A.">
        <title>Extensive sampling of basidiomycete genomes demonstrates inadequacy of the white-rot/brown-rot paradigm for wood decay fungi.</title>
        <authorList>
            <person name="Riley R."/>
            <person name="Salamov A.A."/>
            <person name="Brown D.W."/>
            <person name="Nagy L.G."/>
            <person name="Floudas D."/>
            <person name="Held B.W."/>
            <person name="Levasseur A."/>
            <person name="Lombard V."/>
            <person name="Morin E."/>
            <person name="Otillar R."/>
            <person name="Lindquist E.A."/>
            <person name="Sun H."/>
            <person name="LaButti K.M."/>
            <person name="Schmutz J."/>
            <person name="Jabbour D."/>
            <person name="Luo H."/>
            <person name="Baker S.E."/>
            <person name="Pisabarro A.G."/>
            <person name="Walton J.D."/>
            <person name="Blanchette R.A."/>
            <person name="Henrissat B."/>
            <person name="Martin F."/>
            <person name="Cullen D."/>
            <person name="Hibbett D.S."/>
            <person name="Grigoriev I.V."/>
        </authorList>
    </citation>
    <scope>NUCLEOTIDE SEQUENCE [LARGE SCALE GENOMIC DNA]</scope>
    <source>
        <strain evidence="4">CBS 339.88</strain>
    </source>
</reference>
<dbReference type="OrthoDB" id="3067294at2759"/>
<proteinExistence type="predicted"/>
<feature type="transmembrane region" description="Helical" evidence="2">
    <location>
        <begin position="163"/>
        <end position="184"/>
    </location>
</feature>
<dbReference type="Gene3D" id="2.60.120.260">
    <property type="entry name" value="Galactose-binding domain-like"/>
    <property type="match status" value="1"/>
</dbReference>
<keyword evidence="2" id="KW-1133">Transmembrane helix</keyword>
<protein>
    <recommendedName>
        <fullName evidence="5">Transmembrane protein</fullName>
    </recommendedName>
</protein>
<keyword evidence="2" id="KW-0812">Transmembrane</keyword>
<evidence type="ECO:0000313" key="4">
    <source>
        <dbReference type="Proteomes" id="UP000027222"/>
    </source>
</evidence>
<sequence length="388" mass="41150">MSTSIIDDQDHSRVQYTGNWVRGGTSHEHAGTVASSTTVGDSFTVAFNGTSVSVHGTIDSLSRGVVTSYSVDGAQAAQVTSTAGSGDTYNVLFWQSPTLTSKQHNLVVKMVQVNANAGPGEGTIWFDYFQITDPVQNTPGPSAQTPVPTIAHRKTQTSHLGPIVGGIVAVLALIIGGILLVFLLRRRRRQPSPMGLPQPKQEIDPNFRYHPTPDHRPLLNTYSSTEPLMNTPGPGYPNNHSPIPSSIPPSAVPSNYSLPLGQSVHAPGIGIPNNHGLVPPSIAPSTAPTNYNLPLGQPVLYYQNQTENSSLSAINSRPLISSGSSSYAASSVASQPMNSSSDSKHPNPTLTLAWMPEPEPIQHVDSGVRVTDVEGVKPVELPPVYSAQ</sequence>
<evidence type="ECO:0000256" key="2">
    <source>
        <dbReference type="SAM" id="Phobius"/>
    </source>
</evidence>
<feature type="compositionally biased region" description="Polar residues" evidence="1">
    <location>
        <begin position="335"/>
        <end position="350"/>
    </location>
</feature>
<name>A0A067TKJ5_GALM3</name>